<dbReference type="PANTHER" id="PTHR43080:SF2">
    <property type="entry name" value="CBS DOMAIN-CONTAINING PROTEIN"/>
    <property type="match status" value="1"/>
</dbReference>
<evidence type="ECO:0000256" key="1">
    <source>
        <dbReference type="ARBA" id="ARBA00023122"/>
    </source>
</evidence>
<dbReference type="AlphaFoldDB" id="A0A2R5GLJ8"/>
<evidence type="ECO:0000313" key="4">
    <source>
        <dbReference type="EMBL" id="GBG28754.1"/>
    </source>
</evidence>
<dbReference type="Proteomes" id="UP000241890">
    <property type="component" value="Unassembled WGS sequence"/>
</dbReference>
<gene>
    <name evidence="4" type="ORF">FCC1311_049752</name>
</gene>
<dbReference type="InterPro" id="IPR046342">
    <property type="entry name" value="CBS_dom_sf"/>
</dbReference>
<dbReference type="Gene3D" id="3.10.580.10">
    <property type="entry name" value="CBS-domain"/>
    <property type="match status" value="1"/>
</dbReference>
<name>A0A2R5GLJ8_9STRA</name>
<comment type="caution">
    <text evidence="4">The sequence shown here is derived from an EMBL/GenBank/DDBJ whole genome shotgun (WGS) entry which is preliminary data.</text>
</comment>
<reference evidence="4 5" key="1">
    <citation type="submission" date="2017-12" db="EMBL/GenBank/DDBJ databases">
        <title>Sequencing, de novo assembly and annotation of complete genome of a new Thraustochytrid species, strain FCC1311.</title>
        <authorList>
            <person name="Sedici K."/>
            <person name="Godart F."/>
            <person name="Aiese Cigliano R."/>
            <person name="Sanseverino W."/>
            <person name="Barakat M."/>
            <person name="Ortet P."/>
            <person name="Marechal E."/>
            <person name="Cagnac O."/>
            <person name="Amato A."/>
        </authorList>
    </citation>
    <scope>NUCLEOTIDE SEQUENCE [LARGE SCALE GENOMIC DNA]</scope>
</reference>
<feature type="domain" description="CBS" evidence="3">
    <location>
        <begin position="68"/>
        <end position="125"/>
    </location>
</feature>
<keyword evidence="1 2" id="KW-0129">CBS domain</keyword>
<evidence type="ECO:0000256" key="2">
    <source>
        <dbReference type="PROSITE-ProRule" id="PRU00703"/>
    </source>
</evidence>
<dbReference type="PANTHER" id="PTHR43080">
    <property type="entry name" value="CBS DOMAIN-CONTAINING PROTEIN CBSX3, MITOCHONDRIAL"/>
    <property type="match status" value="1"/>
</dbReference>
<protein>
    <submittedName>
        <fullName evidence="4">CBS domain-containing protein CBSCBSPB4</fullName>
    </submittedName>
</protein>
<dbReference type="InterPro" id="IPR051257">
    <property type="entry name" value="Diverse_CBS-Domain"/>
</dbReference>
<evidence type="ECO:0000259" key="3">
    <source>
        <dbReference type="PROSITE" id="PS51371"/>
    </source>
</evidence>
<dbReference type="InParanoid" id="A0A2R5GLJ8"/>
<dbReference type="InterPro" id="IPR000644">
    <property type="entry name" value="CBS_dom"/>
</dbReference>
<dbReference type="OrthoDB" id="418595at2759"/>
<evidence type="ECO:0000313" key="5">
    <source>
        <dbReference type="Proteomes" id="UP000241890"/>
    </source>
</evidence>
<sequence length="210" mass="23068">MMAARIMAGTARAYSTRLDNSRMAHGVVLGVSPMEERSSVFGWARGLTSSVDLNERRVSDVLNIADQARRIQGWTVSGDATVLEATRLMVERRTGALCVTEGDQIVGIITERDYLTKVLHAGRTSDKTPVHEIATMGNHLIVATPDDVMQDCIDIMVMKNIRHLPIAEPDGTIVALLDIKDIAKALADERTITLHTLDEIRAEKMPIHDG</sequence>
<accession>A0A2R5GLJ8</accession>
<proteinExistence type="predicted"/>
<dbReference type="SUPFAM" id="SSF54631">
    <property type="entry name" value="CBS-domain pair"/>
    <property type="match status" value="1"/>
</dbReference>
<dbReference type="Pfam" id="PF00571">
    <property type="entry name" value="CBS"/>
    <property type="match status" value="2"/>
</dbReference>
<dbReference type="PROSITE" id="PS51371">
    <property type="entry name" value="CBS"/>
    <property type="match status" value="2"/>
</dbReference>
<dbReference type="EMBL" id="BEYU01000048">
    <property type="protein sequence ID" value="GBG28754.1"/>
    <property type="molecule type" value="Genomic_DNA"/>
</dbReference>
<dbReference type="SMART" id="SM00116">
    <property type="entry name" value="CBS"/>
    <property type="match status" value="2"/>
</dbReference>
<feature type="domain" description="CBS" evidence="3">
    <location>
        <begin position="136"/>
        <end position="192"/>
    </location>
</feature>
<keyword evidence="5" id="KW-1185">Reference proteome</keyword>
<organism evidence="4 5">
    <name type="scientific">Hondaea fermentalgiana</name>
    <dbReference type="NCBI Taxonomy" id="2315210"/>
    <lineage>
        <taxon>Eukaryota</taxon>
        <taxon>Sar</taxon>
        <taxon>Stramenopiles</taxon>
        <taxon>Bigyra</taxon>
        <taxon>Labyrinthulomycetes</taxon>
        <taxon>Thraustochytrida</taxon>
        <taxon>Thraustochytriidae</taxon>
        <taxon>Hondaea</taxon>
    </lineage>
</organism>